<gene>
    <name evidence="1" type="ORF">P4O66_000971</name>
</gene>
<accession>A0AAD8ZCK3</accession>
<protein>
    <submittedName>
        <fullName evidence="1">Uncharacterized protein</fullName>
    </submittedName>
</protein>
<proteinExistence type="predicted"/>
<evidence type="ECO:0000313" key="1">
    <source>
        <dbReference type="EMBL" id="KAK1796889.1"/>
    </source>
</evidence>
<comment type="caution">
    <text evidence="1">The sequence shown here is derived from an EMBL/GenBank/DDBJ whole genome shotgun (WGS) entry which is preliminary data.</text>
</comment>
<organism evidence="1 2">
    <name type="scientific">Electrophorus voltai</name>
    <dbReference type="NCBI Taxonomy" id="2609070"/>
    <lineage>
        <taxon>Eukaryota</taxon>
        <taxon>Metazoa</taxon>
        <taxon>Chordata</taxon>
        <taxon>Craniata</taxon>
        <taxon>Vertebrata</taxon>
        <taxon>Euteleostomi</taxon>
        <taxon>Actinopterygii</taxon>
        <taxon>Neopterygii</taxon>
        <taxon>Teleostei</taxon>
        <taxon>Ostariophysi</taxon>
        <taxon>Gymnotiformes</taxon>
        <taxon>Gymnotoidei</taxon>
        <taxon>Gymnotidae</taxon>
        <taxon>Electrophorus</taxon>
    </lineage>
</organism>
<reference evidence="1" key="1">
    <citation type="submission" date="2023-03" db="EMBL/GenBank/DDBJ databases">
        <title>Electrophorus voltai genome.</title>
        <authorList>
            <person name="Bian C."/>
        </authorList>
    </citation>
    <scope>NUCLEOTIDE SEQUENCE</scope>
    <source>
        <strain evidence="1">CB-2022</strain>
        <tissue evidence="1">Muscle</tissue>
    </source>
</reference>
<keyword evidence="2" id="KW-1185">Reference proteome</keyword>
<dbReference type="EMBL" id="JAROKS010000014">
    <property type="protein sequence ID" value="KAK1796889.1"/>
    <property type="molecule type" value="Genomic_DNA"/>
</dbReference>
<evidence type="ECO:0000313" key="2">
    <source>
        <dbReference type="Proteomes" id="UP001239994"/>
    </source>
</evidence>
<dbReference type="AlphaFoldDB" id="A0AAD8ZCK3"/>
<sequence length="84" mass="10008">MFLGKASTWYEDRLALWRRLPLGVRFQSQLCHMPHRRVPRKQMAAFMSGRRDGGFLSSFLPESGTRWHGFICRHAEVHDEVYDW</sequence>
<name>A0AAD8ZCK3_9TELE</name>
<dbReference type="Proteomes" id="UP001239994">
    <property type="component" value="Unassembled WGS sequence"/>
</dbReference>